<proteinExistence type="predicted"/>
<organism evidence="1 2">
    <name type="scientific">Flavobacterium agricola</name>
    <dbReference type="NCBI Taxonomy" id="2870839"/>
    <lineage>
        <taxon>Bacteria</taxon>
        <taxon>Pseudomonadati</taxon>
        <taxon>Bacteroidota</taxon>
        <taxon>Flavobacteriia</taxon>
        <taxon>Flavobacteriales</taxon>
        <taxon>Flavobacteriaceae</taxon>
        <taxon>Flavobacterium</taxon>
    </lineage>
</organism>
<dbReference type="RefSeq" id="WP_264434321.1">
    <property type="nucleotide sequence ID" value="NZ_CP081495.1"/>
</dbReference>
<gene>
    <name evidence="1" type="ORF">K5I29_02700</name>
</gene>
<dbReference type="InterPro" id="IPR029063">
    <property type="entry name" value="SAM-dependent_MTases_sf"/>
</dbReference>
<evidence type="ECO:0000313" key="1">
    <source>
        <dbReference type="EMBL" id="UYW01847.1"/>
    </source>
</evidence>
<reference evidence="1" key="1">
    <citation type="submission" date="2021-08" db="EMBL/GenBank/DDBJ databases">
        <title>Flavobacterium sp. strain CC-SYL302.</title>
        <authorList>
            <person name="Lin S.-Y."/>
            <person name="Lee T.-H."/>
            <person name="Young C.-C."/>
        </authorList>
    </citation>
    <scope>NUCLEOTIDE SEQUENCE</scope>
    <source>
        <strain evidence="1">CC-SYL302</strain>
    </source>
</reference>
<keyword evidence="1" id="KW-0489">Methyltransferase</keyword>
<keyword evidence="1" id="KW-0808">Transferase</keyword>
<accession>A0ABY6M0R7</accession>
<dbReference type="GO" id="GO:0032259">
    <property type="term" value="P:methylation"/>
    <property type="evidence" value="ECO:0007669"/>
    <property type="project" value="UniProtKB-KW"/>
</dbReference>
<dbReference type="GO" id="GO:0008168">
    <property type="term" value="F:methyltransferase activity"/>
    <property type="evidence" value="ECO:0007669"/>
    <property type="project" value="UniProtKB-KW"/>
</dbReference>
<dbReference type="Gene3D" id="3.40.50.150">
    <property type="entry name" value="Vaccinia Virus protein VP39"/>
    <property type="match status" value="1"/>
</dbReference>
<dbReference type="Proteomes" id="UP001163328">
    <property type="component" value="Chromosome"/>
</dbReference>
<name>A0ABY6M0R7_9FLAO</name>
<dbReference type="EMBL" id="CP081495">
    <property type="protein sequence ID" value="UYW01847.1"/>
    <property type="molecule type" value="Genomic_DNA"/>
</dbReference>
<dbReference type="CDD" id="cd02440">
    <property type="entry name" value="AdoMet_MTases"/>
    <property type="match status" value="1"/>
</dbReference>
<sequence>MYHKKSPIYPIELFETLFQVAALKKDAKILEIGTSNSLATLPFLLQGYHVHSVELETTIPNICQTKKINFNLVALNEAAFKKNSFDFIFLTKSLFYPIDDSVLIKVFELLKPGAKMAITFVQPVVDKSATHLQKLENLFFKKLYNFTDQDIQSFFNPTEIKLDSELYTTLFSDFFERESFYTVEKLEFFLRSFPEFQHQDLPTQELLLNELKQMFTENYLDKILRKKYRFNLLIVEKKKVS</sequence>
<keyword evidence="2" id="KW-1185">Reference proteome</keyword>
<protein>
    <submittedName>
        <fullName evidence="1">Class I SAM-dependent methyltransferase</fullName>
    </submittedName>
</protein>
<evidence type="ECO:0000313" key="2">
    <source>
        <dbReference type="Proteomes" id="UP001163328"/>
    </source>
</evidence>
<dbReference type="SUPFAM" id="SSF53335">
    <property type="entry name" value="S-adenosyl-L-methionine-dependent methyltransferases"/>
    <property type="match status" value="1"/>
</dbReference>